<proteinExistence type="predicted"/>
<evidence type="ECO:0000313" key="3">
    <source>
        <dbReference type="Proteomes" id="UP000051952"/>
    </source>
</evidence>
<reference evidence="3" key="1">
    <citation type="submission" date="2015-09" db="EMBL/GenBank/DDBJ databases">
        <authorList>
            <consortium name="Pathogen Informatics"/>
        </authorList>
    </citation>
    <scope>NUCLEOTIDE SEQUENCE [LARGE SCALE GENOMIC DNA]</scope>
    <source>
        <strain evidence="3">Lake Konstanz</strain>
    </source>
</reference>
<feature type="region of interest" description="Disordered" evidence="1">
    <location>
        <begin position="53"/>
        <end position="75"/>
    </location>
</feature>
<evidence type="ECO:0000313" key="2">
    <source>
        <dbReference type="EMBL" id="CUG90259.1"/>
    </source>
</evidence>
<sequence length="75" mass="7828">MQIRLLLGKQVLDNFSTLYDCGIESEDGELNMTYLLSTTPGGEELWEELDDALSGAGEGAAQPNGAPADQGAPAA</sequence>
<dbReference type="AlphaFoldDB" id="A0A0S4JFD0"/>
<gene>
    <name evidence="2" type="ORF">BSAL_25790</name>
</gene>
<protein>
    <submittedName>
        <fullName evidence="2">Uncharacterized protein</fullName>
    </submittedName>
</protein>
<evidence type="ECO:0000256" key="1">
    <source>
        <dbReference type="SAM" id="MobiDB-lite"/>
    </source>
</evidence>
<dbReference type="EMBL" id="CYKH01001806">
    <property type="protein sequence ID" value="CUG90259.1"/>
    <property type="molecule type" value="Genomic_DNA"/>
</dbReference>
<dbReference type="Proteomes" id="UP000051952">
    <property type="component" value="Unassembled WGS sequence"/>
</dbReference>
<accession>A0A0S4JFD0</accession>
<organism evidence="2 3">
    <name type="scientific">Bodo saltans</name>
    <name type="common">Flagellated protozoan</name>
    <dbReference type="NCBI Taxonomy" id="75058"/>
    <lineage>
        <taxon>Eukaryota</taxon>
        <taxon>Discoba</taxon>
        <taxon>Euglenozoa</taxon>
        <taxon>Kinetoplastea</taxon>
        <taxon>Metakinetoplastina</taxon>
        <taxon>Eubodonida</taxon>
        <taxon>Bodonidae</taxon>
        <taxon>Bodo</taxon>
    </lineage>
</organism>
<dbReference type="VEuPathDB" id="TriTrypDB:BSAL_25790"/>
<keyword evidence="3" id="KW-1185">Reference proteome</keyword>
<dbReference type="OrthoDB" id="263618at2759"/>
<name>A0A0S4JFD0_BODSA</name>